<name>A0A2N1J983_9BASI</name>
<proteinExistence type="predicted"/>
<evidence type="ECO:0000313" key="3">
    <source>
        <dbReference type="Proteomes" id="UP000232875"/>
    </source>
</evidence>
<feature type="chain" id="PRO_5014923125" description="Major allergen Mal f 1" evidence="1">
    <location>
        <begin position="20"/>
        <end position="347"/>
    </location>
</feature>
<dbReference type="EMBL" id="KZ454992">
    <property type="protein sequence ID" value="PKI83121.1"/>
    <property type="molecule type" value="Genomic_DNA"/>
</dbReference>
<evidence type="ECO:0000313" key="2">
    <source>
        <dbReference type="EMBL" id="PKI83121.1"/>
    </source>
</evidence>
<dbReference type="AlphaFoldDB" id="A0A2N1J983"/>
<dbReference type="Pfam" id="PF22701">
    <property type="entry name" value="Mala_s_1-like"/>
    <property type="match status" value="1"/>
</dbReference>
<dbReference type="OrthoDB" id="4434395at2759"/>
<gene>
    <name evidence="2" type="ORF">MVES_002732</name>
</gene>
<dbReference type="STRING" id="2020962.A0A2N1J983"/>
<dbReference type="Proteomes" id="UP000232875">
    <property type="component" value="Unassembled WGS sequence"/>
</dbReference>
<evidence type="ECO:0008006" key="4">
    <source>
        <dbReference type="Google" id="ProtNLM"/>
    </source>
</evidence>
<reference evidence="2 3" key="1">
    <citation type="submission" date="2017-10" db="EMBL/GenBank/DDBJ databases">
        <title>A novel species of cold-tolerant Malassezia isolated from bats.</title>
        <authorList>
            <person name="Lorch J.M."/>
            <person name="Palmer J.M."/>
            <person name="Vanderwolf K.J."/>
            <person name="Schmidt K.Z."/>
            <person name="Verant M.L."/>
            <person name="Weller T.J."/>
            <person name="Blehert D.S."/>
        </authorList>
    </citation>
    <scope>NUCLEOTIDE SEQUENCE [LARGE SCALE GENOMIC DNA]</scope>
    <source>
        <strain evidence="2 3">NWHC:44797-103</strain>
    </source>
</reference>
<sequence length="347" mass="37909">MRTSALFLASAATLGAVSAALPDRINVRVKNLSPEDTVYDHSRGLFYQSNLWKGLIEVYNPKERSHINVRIDGVSSSGDGNQQMSGLSLNKHNKASRLYAVAKNANAFNFNDQKNNGPSSFHAFDLPLKESSKPLWSIDMNKIQDKFEKQFGTRPFGSVDSTQDNDGNSYICFALGMPAIAKVSPDGKSFEAWAHEDSNGKQRPGYSGIAYDPATDRILAYGGNRPLTAFNVKSKNPKAHPVQINGNFGSLNGAEKLTYVPVNGKSVLVAARAPDAIAFQSNDNWKTANMKSTHRDELSDSGFTAVTDYYDGNDHGIYASSAFFGDGVHGGRSSWPLYKLDESIMNF</sequence>
<feature type="signal peptide" evidence="1">
    <location>
        <begin position="1"/>
        <end position="19"/>
    </location>
</feature>
<keyword evidence="1" id="KW-0732">Signal</keyword>
<evidence type="ECO:0000256" key="1">
    <source>
        <dbReference type="SAM" id="SignalP"/>
    </source>
</evidence>
<keyword evidence="3" id="KW-1185">Reference proteome</keyword>
<accession>A0A2N1J983</accession>
<dbReference type="CDD" id="cd12811">
    <property type="entry name" value="MALA"/>
    <property type="match status" value="1"/>
</dbReference>
<dbReference type="InterPro" id="IPR054550">
    <property type="entry name" value="Mala_s_1-like"/>
</dbReference>
<organism evidence="2 3">
    <name type="scientific">Malassezia vespertilionis</name>
    <dbReference type="NCBI Taxonomy" id="2020962"/>
    <lineage>
        <taxon>Eukaryota</taxon>
        <taxon>Fungi</taxon>
        <taxon>Dikarya</taxon>
        <taxon>Basidiomycota</taxon>
        <taxon>Ustilaginomycotina</taxon>
        <taxon>Malasseziomycetes</taxon>
        <taxon>Malasseziales</taxon>
        <taxon>Malasseziaceae</taxon>
        <taxon>Malassezia</taxon>
    </lineage>
</organism>
<protein>
    <recommendedName>
        <fullName evidence="4">Major allergen Mal f 1</fullName>
    </recommendedName>
</protein>